<dbReference type="InterPro" id="IPR015947">
    <property type="entry name" value="PUA-like_sf"/>
</dbReference>
<protein>
    <recommendedName>
        <fullName evidence="3">ASCH domain-containing protein</fullName>
    </recommendedName>
</protein>
<evidence type="ECO:0000313" key="2">
    <source>
        <dbReference type="Proteomes" id="UP000245137"/>
    </source>
</evidence>
<dbReference type="Proteomes" id="UP000245137">
    <property type="component" value="Unassembled WGS sequence"/>
</dbReference>
<dbReference type="EMBL" id="PUIV01000006">
    <property type="protein sequence ID" value="PWB94713.1"/>
    <property type="molecule type" value="Genomic_DNA"/>
</dbReference>
<proteinExistence type="predicted"/>
<dbReference type="SUPFAM" id="SSF88697">
    <property type="entry name" value="PUA domain-like"/>
    <property type="match status" value="1"/>
</dbReference>
<name>A0A2U1ST10_METSR</name>
<organism evidence="1 2">
    <name type="scientific">Methylosinus sporium</name>
    <dbReference type="NCBI Taxonomy" id="428"/>
    <lineage>
        <taxon>Bacteria</taxon>
        <taxon>Pseudomonadati</taxon>
        <taxon>Pseudomonadota</taxon>
        <taxon>Alphaproteobacteria</taxon>
        <taxon>Hyphomicrobiales</taxon>
        <taxon>Methylocystaceae</taxon>
        <taxon>Methylosinus</taxon>
    </lineage>
</organism>
<evidence type="ECO:0008006" key="3">
    <source>
        <dbReference type="Google" id="ProtNLM"/>
    </source>
</evidence>
<keyword evidence="2" id="KW-1185">Reference proteome</keyword>
<reference evidence="1 2" key="1">
    <citation type="journal article" date="2018" name="Appl. Microbiol. Biotechnol.">
        <title>Co-cultivation of the strictly anaerobic methanogen Methanosarcina barkeri with aerobic methanotrophs in an oxygen-limited membrane bioreactor.</title>
        <authorList>
            <person name="In 't Zandt M.H."/>
            <person name="van den Bosch T.J.M."/>
            <person name="Rijkers R."/>
            <person name="van Kessel M.A.H.J."/>
            <person name="Jetten M.S.M."/>
            <person name="Welte C.U."/>
        </authorList>
    </citation>
    <scope>NUCLEOTIDE SEQUENCE [LARGE SCALE GENOMIC DNA]</scope>
    <source>
        <strain evidence="1 2">DSM 17706</strain>
    </source>
</reference>
<dbReference type="AlphaFoldDB" id="A0A2U1ST10"/>
<evidence type="ECO:0000313" key="1">
    <source>
        <dbReference type="EMBL" id="PWB94713.1"/>
    </source>
</evidence>
<sequence>MTLALSIRNPWPALITRAGCRVINRHWPTDHRGRIMLHVSKTPSNAREWAEAMDVFSLAHPAPRSIYFPLPADMPRGGLFASALLVDCVSRPPSDAMGGRWFTGPYGFVLRDVRAIPFRRWRGDVGLFEVPDHFAA</sequence>
<comment type="caution">
    <text evidence="1">The sequence shown here is derived from an EMBL/GenBank/DDBJ whole genome shotgun (WGS) entry which is preliminary data.</text>
</comment>
<gene>
    <name evidence="1" type="ORF">C5689_06515</name>
</gene>
<dbReference type="Gene3D" id="2.30.130.30">
    <property type="entry name" value="Hypothetical protein"/>
    <property type="match status" value="1"/>
</dbReference>
<accession>A0A2U1ST10</accession>